<evidence type="ECO:0000259" key="5">
    <source>
        <dbReference type="PROSITE" id="PS50943"/>
    </source>
</evidence>
<name>A0A375I7Y3_9ACTN</name>
<accession>A0A375I7Y3</accession>
<dbReference type="AlphaFoldDB" id="A0A375I7Y3"/>
<dbReference type="InterPro" id="IPR010982">
    <property type="entry name" value="Lambda_DNA-bd_dom_sf"/>
</dbReference>
<dbReference type="GO" id="GO:0003700">
    <property type="term" value="F:DNA-binding transcription factor activity"/>
    <property type="evidence" value="ECO:0007669"/>
    <property type="project" value="TreeGrafter"/>
</dbReference>
<feature type="domain" description="HTH cro/C1-type" evidence="5">
    <location>
        <begin position="19"/>
        <end position="73"/>
    </location>
</feature>
<dbReference type="OrthoDB" id="9814553at2"/>
<keyword evidence="7" id="KW-1185">Reference proteome</keyword>
<protein>
    <submittedName>
        <fullName evidence="6">Cro/C1-type HTH domain profile</fullName>
    </submittedName>
</protein>
<evidence type="ECO:0000313" key="6">
    <source>
        <dbReference type="EMBL" id="SPF69563.1"/>
    </source>
</evidence>
<dbReference type="Pfam" id="PF01381">
    <property type="entry name" value="HTH_3"/>
    <property type="match status" value="1"/>
</dbReference>
<dbReference type="PANTHER" id="PTHR46797:SF23">
    <property type="entry name" value="HTH-TYPE TRANSCRIPTIONAL REGULATOR SUTR"/>
    <property type="match status" value="1"/>
</dbReference>
<gene>
    <name evidence="6" type="ORF">PROPJV5_2548</name>
</gene>
<evidence type="ECO:0000256" key="4">
    <source>
        <dbReference type="SAM" id="MobiDB-lite"/>
    </source>
</evidence>
<dbReference type="EMBL" id="OMOH01000019">
    <property type="protein sequence ID" value="SPF69563.1"/>
    <property type="molecule type" value="Genomic_DNA"/>
</dbReference>
<keyword evidence="3" id="KW-0804">Transcription</keyword>
<keyword evidence="2" id="KW-0238">DNA-binding</keyword>
<dbReference type="InterPro" id="IPR001387">
    <property type="entry name" value="Cro/C1-type_HTH"/>
</dbReference>
<evidence type="ECO:0000256" key="3">
    <source>
        <dbReference type="ARBA" id="ARBA00023163"/>
    </source>
</evidence>
<feature type="region of interest" description="Disordered" evidence="4">
    <location>
        <begin position="73"/>
        <end position="95"/>
    </location>
</feature>
<dbReference type="CDD" id="cd00093">
    <property type="entry name" value="HTH_XRE"/>
    <property type="match status" value="1"/>
</dbReference>
<dbReference type="GO" id="GO:0003677">
    <property type="term" value="F:DNA binding"/>
    <property type="evidence" value="ECO:0007669"/>
    <property type="project" value="UniProtKB-KW"/>
</dbReference>
<dbReference type="SMART" id="SM00530">
    <property type="entry name" value="HTH_XRE"/>
    <property type="match status" value="1"/>
</dbReference>
<evidence type="ECO:0000256" key="2">
    <source>
        <dbReference type="ARBA" id="ARBA00023125"/>
    </source>
</evidence>
<dbReference type="InterPro" id="IPR050807">
    <property type="entry name" value="TransReg_Diox_bact_type"/>
</dbReference>
<dbReference type="PROSITE" id="PS50943">
    <property type="entry name" value="HTH_CROC1"/>
    <property type="match status" value="1"/>
</dbReference>
<sequence length="95" mass="10439">MPSAADREYAQRRDFGQQVRAIRKSQGLSQEQLAHLADLDRSYMGGIERGERNVSLDNIHRIARALGTTPAAFFPQPESGAGEKGARLSTCPVKK</sequence>
<evidence type="ECO:0000256" key="1">
    <source>
        <dbReference type="ARBA" id="ARBA00023015"/>
    </source>
</evidence>
<proteinExistence type="predicted"/>
<evidence type="ECO:0000313" key="7">
    <source>
        <dbReference type="Proteomes" id="UP000265962"/>
    </source>
</evidence>
<keyword evidence="1" id="KW-0805">Transcription regulation</keyword>
<dbReference type="Gene3D" id="1.10.260.40">
    <property type="entry name" value="lambda repressor-like DNA-binding domains"/>
    <property type="match status" value="1"/>
</dbReference>
<dbReference type="SUPFAM" id="SSF47413">
    <property type="entry name" value="lambda repressor-like DNA-binding domains"/>
    <property type="match status" value="1"/>
</dbReference>
<dbReference type="Proteomes" id="UP000265962">
    <property type="component" value="Unassembled WGS sequence"/>
</dbReference>
<organism evidence="6 7">
    <name type="scientific">Propionibacterium ruminifibrarum</name>
    <dbReference type="NCBI Taxonomy" id="1962131"/>
    <lineage>
        <taxon>Bacteria</taxon>
        <taxon>Bacillati</taxon>
        <taxon>Actinomycetota</taxon>
        <taxon>Actinomycetes</taxon>
        <taxon>Propionibacteriales</taxon>
        <taxon>Propionibacteriaceae</taxon>
        <taxon>Propionibacterium</taxon>
    </lineage>
</organism>
<dbReference type="RefSeq" id="WP_119716633.1">
    <property type="nucleotide sequence ID" value="NZ_OMOH01000019.1"/>
</dbReference>
<dbReference type="PANTHER" id="PTHR46797">
    <property type="entry name" value="HTH-TYPE TRANSCRIPTIONAL REGULATOR"/>
    <property type="match status" value="1"/>
</dbReference>
<reference evidence="7" key="1">
    <citation type="submission" date="2018-02" db="EMBL/GenBank/DDBJ databases">
        <authorList>
            <person name="Hornung B."/>
        </authorList>
    </citation>
    <scope>NUCLEOTIDE SEQUENCE [LARGE SCALE GENOMIC DNA]</scope>
</reference>
<dbReference type="GO" id="GO:0005829">
    <property type="term" value="C:cytosol"/>
    <property type="evidence" value="ECO:0007669"/>
    <property type="project" value="TreeGrafter"/>
</dbReference>